<protein>
    <submittedName>
        <fullName evidence="1">Uncharacterized protein</fullName>
    </submittedName>
</protein>
<reference evidence="1" key="2">
    <citation type="journal article" date="2008" name="Genome Biol.">
        <title>Improved genome assembly and evidence-based global gene model set for the chordate Ciona intestinalis: new insight into intron and operon populations.</title>
        <authorList>
            <person name="Satou Y."/>
            <person name="Mineta K."/>
            <person name="Ogasawara M."/>
            <person name="Sasakura Y."/>
            <person name="Shoguchi E."/>
            <person name="Ueno K."/>
            <person name="Yamada L."/>
            <person name="Matsumoto J."/>
            <person name="Wasserscheid J."/>
            <person name="Dewar K."/>
            <person name="Wiley G.B."/>
            <person name="Macmil S.L."/>
            <person name="Roe B.A."/>
            <person name="Zeller R.W."/>
            <person name="Hastings K.E."/>
            <person name="Lemaire P."/>
            <person name="Lindquist E."/>
            <person name="Endo T."/>
            <person name="Hotta K."/>
            <person name="Inaba K."/>
        </authorList>
    </citation>
    <scope>NUCLEOTIDE SEQUENCE [LARGE SCALE GENOMIC DNA]</scope>
    <source>
        <strain evidence="1">wild type</strain>
    </source>
</reference>
<dbReference type="AlphaFoldDB" id="H2XYC3"/>
<name>H2XYC3_CIOIN</name>
<dbReference type="HOGENOM" id="CLU_3013464_0_0_1"/>
<reference evidence="2" key="1">
    <citation type="journal article" date="2002" name="Science">
        <title>The draft genome of Ciona intestinalis: insights into chordate and vertebrate origins.</title>
        <authorList>
            <person name="Dehal P."/>
            <person name="Satou Y."/>
            <person name="Campbell R.K."/>
            <person name="Chapman J."/>
            <person name="Degnan B."/>
            <person name="De Tomaso A."/>
            <person name="Davidson B."/>
            <person name="Di Gregorio A."/>
            <person name="Gelpke M."/>
            <person name="Goodstein D.M."/>
            <person name="Harafuji N."/>
            <person name="Hastings K.E."/>
            <person name="Ho I."/>
            <person name="Hotta K."/>
            <person name="Huang W."/>
            <person name="Kawashima T."/>
            <person name="Lemaire P."/>
            <person name="Martinez D."/>
            <person name="Meinertzhagen I.A."/>
            <person name="Necula S."/>
            <person name="Nonaka M."/>
            <person name="Putnam N."/>
            <person name="Rash S."/>
            <person name="Saiga H."/>
            <person name="Satake M."/>
            <person name="Terry A."/>
            <person name="Yamada L."/>
            <person name="Wang H.G."/>
            <person name="Awazu S."/>
            <person name="Azumi K."/>
            <person name="Boore J."/>
            <person name="Branno M."/>
            <person name="Chin-Bow S."/>
            <person name="DeSantis R."/>
            <person name="Doyle S."/>
            <person name="Francino P."/>
            <person name="Keys D.N."/>
            <person name="Haga S."/>
            <person name="Hayashi H."/>
            <person name="Hino K."/>
            <person name="Imai K.S."/>
            <person name="Inaba K."/>
            <person name="Kano S."/>
            <person name="Kobayashi K."/>
            <person name="Kobayashi M."/>
            <person name="Lee B.I."/>
            <person name="Makabe K.W."/>
            <person name="Manohar C."/>
            <person name="Matassi G."/>
            <person name="Medina M."/>
            <person name="Mochizuki Y."/>
            <person name="Mount S."/>
            <person name="Morishita T."/>
            <person name="Miura S."/>
            <person name="Nakayama A."/>
            <person name="Nishizaka S."/>
            <person name="Nomoto H."/>
            <person name="Ohta F."/>
            <person name="Oishi K."/>
            <person name="Rigoutsos I."/>
            <person name="Sano M."/>
            <person name="Sasaki A."/>
            <person name="Sasakura Y."/>
            <person name="Shoguchi E."/>
            <person name="Shin-i T."/>
            <person name="Spagnuolo A."/>
            <person name="Stainier D."/>
            <person name="Suzuki M.M."/>
            <person name="Tassy O."/>
            <person name="Takatori N."/>
            <person name="Tokuoka M."/>
            <person name="Yagi K."/>
            <person name="Yoshizaki F."/>
            <person name="Wada S."/>
            <person name="Zhang C."/>
            <person name="Hyatt P.D."/>
            <person name="Larimer F."/>
            <person name="Detter C."/>
            <person name="Doggett N."/>
            <person name="Glavina T."/>
            <person name="Hawkins T."/>
            <person name="Richardson P."/>
            <person name="Lucas S."/>
            <person name="Kohara Y."/>
            <person name="Levine M."/>
            <person name="Satoh N."/>
            <person name="Rokhsar D.S."/>
        </authorList>
    </citation>
    <scope>NUCLEOTIDE SEQUENCE [LARGE SCALE GENOMIC DNA]</scope>
</reference>
<keyword evidence="2" id="KW-1185">Reference proteome</keyword>
<sequence length="56" mass="6602">MLFNYFYIIDDTPVPSRVGYLSIFINILKFKIYKDFYLDDTMNLGLITVVWSGTLL</sequence>
<dbReference type="EMBL" id="EAAA01001358">
    <property type="status" value="NOT_ANNOTATED_CDS"/>
    <property type="molecule type" value="Genomic_DNA"/>
</dbReference>
<accession>H2XYC3</accession>
<reference evidence="1" key="3">
    <citation type="submission" date="2025-08" db="UniProtKB">
        <authorList>
            <consortium name="Ensembl"/>
        </authorList>
    </citation>
    <scope>IDENTIFICATION</scope>
</reference>
<dbReference type="Ensembl" id="ENSCINT00000030941.1">
    <property type="protein sequence ID" value="ENSCINP00000034657.1"/>
    <property type="gene ID" value="ENSCING00000024262.1"/>
</dbReference>
<evidence type="ECO:0000313" key="1">
    <source>
        <dbReference type="Ensembl" id="ENSCINP00000034657.1"/>
    </source>
</evidence>
<organism evidence="1 2">
    <name type="scientific">Ciona intestinalis</name>
    <name type="common">Transparent sea squirt</name>
    <name type="synonym">Ascidia intestinalis</name>
    <dbReference type="NCBI Taxonomy" id="7719"/>
    <lineage>
        <taxon>Eukaryota</taxon>
        <taxon>Metazoa</taxon>
        <taxon>Chordata</taxon>
        <taxon>Tunicata</taxon>
        <taxon>Ascidiacea</taxon>
        <taxon>Phlebobranchia</taxon>
        <taxon>Cionidae</taxon>
        <taxon>Ciona</taxon>
    </lineage>
</organism>
<evidence type="ECO:0000313" key="2">
    <source>
        <dbReference type="Proteomes" id="UP000008144"/>
    </source>
</evidence>
<reference evidence="1" key="4">
    <citation type="submission" date="2025-09" db="UniProtKB">
        <authorList>
            <consortium name="Ensembl"/>
        </authorList>
    </citation>
    <scope>IDENTIFICATION</scope>
</reference>
<dbReference type="InParanoid" id="H2XYC3"/>
<dbReference type="Proteomes" id="UP000008144">
    <property type="component" value="Chromosome 2"/>
</dbReference>
<proteinExistence type="predicted"/>